<evidence type="ECO:0000313" key="3">
    <source>
        <dbReference type="Proteomes" id="UP000295192"/>
    </source>
</evidence>
<dbReference type="Proteomes" id="UP000295192">
    <property type="component" value="Unassembled WGS sequence"/>
</dbReference>
<name>A0A484BAK4_DRONA</name>
<feature type="compositionally biased region" description="Low complexity" evidence="1">
    <location>
        <begin position="9"/>
        <end position="33"/>
    </location>
</feature>
<feature type="region of interest" description="Disordered" evidence="1">
    <location>
        <begin position="1"/>
        <end position="40"/>
    </location>
</feature>
<reference evidence="2 3" key="1">
    <citation type="journal article" date="2019" name="J. Hered.">
        <title>An Improved Genome Assembly for Drosophila navojoa, the Basal Species in the mojavensis Cluster.</title>
        <authorList>
            <person name="Vanderlinde T."/>
            <person name="Dupim E.G."/>
            <person name="Nazario-Yepiz N.O."/>
            <person name="Carvalho A.B."/>
        </authorList>
    </citation>
    <scope>NUCLEOTIDE SEQUENCE [LARGE SCALE GENOMIC DNA]</scope>
    <source>
        <strain evidence="2">Navoj_Jal97</strain>
        <tissue evidence="2">Whole organism</tissue>
    </source>
</reference>
<feature type="region of interest" description="Disordered" evidence="1">
    <location>
        <begin position="177"/>
        <end position="198"/>
    </location>
</feature>
<organism evidence="2 3">
    <name type="scientific">Drosophila navojoa</name>
    <name type="common">Fruit fly</name>
    <dbReference type="NCBI Taxonomy" id="7232"/>
    <lineage>
        <taxon>Eukaryota</taxon>
        <taxon>Metazoa</taxon>
        <taxon>Ecdysozoa</taxon>
        <taxon>Arthropoda</taxon>
        <taxon>Hexapoda</taxon>
        <taxon>Insecta</taxon>
        <taxon>Pterygota</taxon>
        <taxon>Neoptera</taxon>
        <taxon>Endopterygota</taxon>
        <taxon>Diptera</taxon>
        <taxon>Brachycera</taxon>
        <taxon>Muscomorpha</taxon>
        <taxon>Ephydroidea</taxon>
        <taxon>Drosophilidae</taxon>
        <taxon>Drosophila</taxon>
    </lineage>
</organism>
<gene>
    <name evidence="2" type="ORF">AWZ03_007607</name>
</gene>
<feature type="region of interest" description="Disordered" evidence="1">
    <location>
        <begin position="127"/>
        <end position="157"/>
    </location>
</feature>
<comment type="caution">
    <text evidence="2">The sequence shown here is derived from an EMBL/GenBank/DDBJ whole genome shotgun (WGS) entry which is preliminary data.</text>
</comment>
<dbReference type="EMBL" id="LSRL02000068">
    <property type="protein sequence ID" value="TDG45887.1"/>
    <property type="molecule type" value="Genomic_DNA"/>
</dbReference>
<evidence type="ECO:0000256" key="1">
    <source>
        <dbReference type="SAM" id="MobiDB-lite"/>
    </source>
</evidence>
<accession>A0A484BAK4</accession>
<protein>
    <submittedName>
        <fullName evidence="2">Uncharacterized protein</fullName>
    </submittedName>
</protein>
<proteinExistence type="predicted"/>
<evidence type="ECO:0000313" key="2">
    <source>
        <dbReference type="EMBL" id="TDG45887.1"/>
    </source>
</evidence>
<sequence length="198" mass="22996">MINDDARWQRQQQQQQQQQQHQHQQQQQQQQWPPRRRQRTEQLTVDWQPSWLAGWLEGRQLAMDMNAIAPATRSWQPFLCPLAAKVEFGQVFAWPAPLWPPRHRQMRDNRNFCTFYLSGSALAQAKRVESRDNSSSEDDSDKVDIKASSRREPESGAEVVFAATSIIKALNLRQKALQADADDDDERRQKAVQTSMLG</sequence>
<keyword evidence="3" id="KW-1185">Reference proteome</keyword>
<dbReference type="AlphaFoldDB" id="A0A484BAK4"/>
<feature type="compositionally biased region" description="Basic and acidic residues" evidence="1">
    <location>
        <begin position="142"/>
        <end position="154"/>
    </location>
</feature>